<proteinExistence type="predicted"/>
<evidence type="ECO:0000313" key="1">
    <source>
        <dbReference type="EMBL" id="CAB4126502.1"/>
    </source>
</evidence>
<sequence length="163" mass="19102">MAAPQTRFRRSPHDKENPYVQLNRDLFRRKDVSPECLYLIAHLLSHKDGWEINAAQLVNFFHGRWGRDKVYKLIKEAMRHGYIERVAIKCDKSFKGRKGAYESFIYYVSETPILNKSLVLPENQDPCLQDPCNTHIKKEYDSLPIDFLDKKEHIQEQVANAPA</sequence>
<protein>
    <submittedName>
        <fullName evidence="1">Uncharacterized protein</fullName>
    </submittedName>
</protein>
<feature type="non-terminal residue" evidence="1">
    <location>
        <position position="163"/>
    </location>
</feature>
<reference evidence="1" key="1">
    <citation type="submission" date="2020-04" db="EMBL/GenBank/DDBJ databases">
        <authorList>
            <person name="Chiriac C."/>
            <person name="Salcher M."/>
            <person name="Ghai R."/>
            <person name="Kavagutti S V."/>
        </authorList>
    </citation>
    <scope>NUCLEOTIDE SEQUENCE</scope>
</reference>
<organism evidence="1">
    <name type="scientific">uncultured Caudovirales phage</name>
    <dbReference type="NCBI Taxonomy" id="2100421"/>
    <lineage>
        <taxon>Viruses</taxon>
        <taxon>Duplodnaviria</taxon>
        <taxon>Heunggongvirae</taxon>
        <taxon>Uroviricota</taxon>
        <taxon>Caudoviricetes</taxon>
        <taxon>Peduoviridae</taxon>
        <taxon>Maltschvirus</taxon>
        <taxon>Maltschvirus maltsch</taxon>
    </lineage>
</organism>
<gene>
    <name evidence="1" type="ORF">UFOVP80_1</name>
</gene>
<name>A0A6J5KYV4_9CAUD</name>
<dbReference type="EMBL" id="LR796205">
    <property type="protein sequence ID" value="CAB4126502.1"/>
    <property type="molecule type" value="Genomic_DNA"/>
</dbReference>
<accession>A0A6J5KYV4</accession>